<dbReference type="Pfam" id="PF07742">
    <property type="entry name" value="BTG"/>
    <property type="match status" value="1"/>
</dbReference>
<feature type="region of interest" description="Disordered" evidence="2">
    <location>
        <begin position="1"/>
        <end position="47"/>
    </location>
</feature>
<dbReference type="PRINTS" id="PR00310">
    <property type="entry name" value="ANTIPRLFBTG1"/>
</dbReference>
<feature type="domain" description="Anti-proliferative protein" evidence="3">
    <location>
        <begin position="26"/>
        <end position="108"/>
    </location>
</feature>
<feature type="compositionally biased region" description="Low complexity" evidence="2">
    <location>
        <begin position="23"/>
        <end position="45"/>
    </location>
</feature>
<dbReference type="GO" id="GO:0005737">
    <property type="term" value="C:cytoplasm"/>
    <property type="evidence" value="ECO:0007669"/>
    <property type="project" value="TreeGrafter"/>
</dbReference>
<dbReference type="Gene3D" id="3.90.640.90">
    <property type="entry name" value="Anti-proliferative protein, N-terminal domain"/>
    <property type="match status" value="1"/>
</dbReference>
<evidence type="ECO:0000256" key="2">
    <source>
        <dbReference type="SAM" id="MobiDB-lite"/>
    </source>
</evidence>
<dbReference type="SUPFAM" id="SSF160696">
    <property type="entry name" value="BTG domain-like"/>
    <property type="match status" value="1"/>
</dbReference>
<dbReference type="AlphaFoldDB" id="A0A183IYP6"/>
<dbReference type="PANTHER" id="PTHR22978:SF22">
    <property type="entry name" value="BTG FAMILY PROTEIN"/>
    <property type="match status" value="1"/>
</dbReference>
<evidence type="ECO:0000313" key="5">
    <source>
        <dbReference type="Proteomes" id="UP000270296"/>
    </source>
</evidence>
<dbReference type="OrthoDB" id="19928at2759"/>
<dbReference type="PANTHER" id="PTHR22978">
    <property type="entry name" value="B-CELL TRANSLOCATION GENE"/>
    <property type="match status" value="1"/>
</dbReference>
<feature type="compositionally biased region" description="Polar residues" evidence="2">
    <location>
        <begin position="1"/>
        <end position="11"/>
    </location>
</feature>
<organism evidence="6">
    <name type="scientific">Soboliphyme baturini</name>
    <dbReference type="NCBI Taxonomy" id="241478"/>
    <lineage>
        <taxon>Eukaryota</taxon>
        <taxon>Metazoa</taxon>
        <taxon>Ecdysozoa</taxon>
        <taxon>Nematoda</taxon>
        <taxon>Enoplea</taxon>
        <taxon>Dorylaimia</taxon>
        <taxon>Dioctophymatida</taxon>
        <taxon>Dioctophymatoidea</taxon>
        <taxon>Soboliphymatidae</taxon>
        <taxon>Soboliphyme</taxon>
    </lineage>
</organism>
<dbReference type="InterPro" id="IPR033332">
    <property type="entry name" value="BTG"/>
</dbReference>
<dbReference type="InterPro" id="IPR002087">
    <property type="entry name" value="Anti_prolifrtn"/>
</dbReference>
<dbReference type="WBParaSite" id="SBAD_0000905901-mRNA-1">
    <property type="protein sequence ID" value="SBAD_0000905901-mRNA-1"/>
    <property type="gene ID" value="SBAD_0000905901"/>
</dbReference>
<protein>
    <submittedName>
        <fullName evidence="6">Anti_prolifrtn domain-containing protein</fullName>
    </submittedName>
</protein>
<proteinExistence type="inferred from homology"/>
<name>A0A183IYP6_9BILA</name>
<evidence type="ECO:0000313" key="6">
    <source>
        <dbReference type="WBParaSite" id="SBAD_0000905901-mRNA-1"/>
    </source>
</evidence>
<dbReference type="GO" id="GO:0005634">
    <property type="term" value="C:nucleus"/>
    <property type="evidence" value="ECO:0007669"/>
    <property type="project" value="TreeGrafter"/>
</dbReference>
<keyword evidence="5" id="KW-1185">Reference proteome</keyword>
<feature type="region of interest" description="Disordered" evidence="2">
    <location>
        <begin position="122"/>
        <end position="142"/>
    </location>
</feature>
<accession>A0A183IYP6</accession>
<comment type="similarity">
    <text evidence="1">Belongs to the BTG family.</text>
</comment>
<sequence length="325" mass="34784">MGVSSTLSQRNVSTTDRDDCCSDDGSSAVADDSGVQASADADAAAPMRTEPLRGSAYRCIRINGKMDPLVLKAAGQCNVPLDQLRMAFPPELTIWVDPGEVSVRFGEDGSIGMVYSGEPRNTVAARTSPSHSRPPIPPCSLQQPQQLQHHQHRQQMMVVDRMRQASPVIINRNHGLMLNIKRSPLSTASTPDELYSSFAAAAAADSPKTGLPYSGWSEDLVVGRYASTPVKIRGRCLFQDAPFSPVHSPITPPPPPSNLFTPSSAATAGHNLSYSSAPEMEFAEEPLNQQCKALAERLMFEGGLSSMLMATNFNGSPLDAMVGVS</sequence>
<dbReference type="EMBL" id="UZAM01011921">
    <property type="protein sequence ID" value="VDP19001.1"/>
    <property type="molecule type" value="Genomic_DNA"/>
</dbReference>
<gene>
    <name evidence="4" type="ORF">SBAD_LOCUS8744</name>
</gene>
<evidence type="ECO:0000256" key="1">
    <source>
        <dbReference type="ARBA" id="ARBA00007989"/>
    </source>
</evidence>
<dbReference type="Proteomes" id="UP000270296">
    <property type="component" value="Unassembled WGS sequence"/>
</dbReference>
<dbReference type="InterPro" id="IPR036054">
    <property type="entry name" value="BTG-like_sf"/>
</dbReference>
<evidence type="ECO:0000259" key="3">
    <source>
        <dbReference type="SMART" id="SM00099"/>
    </source>
</evidence>
<reference evidence="6" key="1">
    <citation type="submission" date="2016-06" db="UniProtKB">
        <authorList>
            <consortium name="WormBaseParasite"/>
        </authorList>
    </citation>
    <scope>IDENTIFICATION</scope>
</reference>
<evidence type="ECO:0000313" key="4">
    <source>
        <dbReference type="EMBL" id="VDP19001.1"/>
    </source>
</evidence>
<dbReference type="SMART" id="SM00099">
    <property type="entry name" value="btg1"/>
    <property type="match status" value="1"/>
</dbReference>
<reference evidence="4 5" key="2">
    <citation type="submission" date="2018-11" db="EMBL/GenBank/DDBJ databases">
        <authorList>
            <consortium name="Pathogen Informatics"/>
        </authorList>
    </citation>
    <scope>NUCLEOTIDE SEQUENCE [LARGE SCALE GENOMIC DNA]</scope>
</reference>